<keyword evidence="1" id="KW-0812">Transmembrane</keyword>
<proteinExistence type="predicted"/>
<accession>A0A3D8PVH3</accession>
<evidence type="ECO:0000313" key="3">
    <source>
        <dbReference type="Proteomes" id="UP000257143"/>
    </source>
</evidence>
<reference evidence="3" key="1">
    <citation type="submission" date="2017-11" db="EMBL/GenBank/DDBJ databases">
        <authorList>
            <person name="Zhu W."/>
        </authorList>
    </citation>
    <scope>NUCLEOTIDE SEQUENCE [LARGE SCALE GENOMIC DNA]</scope>
    <source>
        <strain evidence="3">CAU 1183</strain>
    </source>
</reference>
<dbReference type="Proteomes" id="UP000257143">
    <property type="component" value="Unassembled WGS sequence"/>
</dbReference>
<dbReference type="AlphaFoldDB" id="A0A3D8PVH3"/>
<comment type="caution">
    <text evidence="2">The sequence shown here is derived from an EMBL/GenBank/DDBJ whole genome shotgun (WGS) entry which is preliminary data.</text>
</comment>
<protein>
    <submittedName>
        <fullName evidence="2">Uncharacterized protein</fullName>
    </submittedName>
</protein>
<keyword evidence="1" id="KW-0472">Membrane</keyword>
<keyword evidence="3" id="KW-1185">Reference proteome</keyword>
<organism evidence="2 3">
    <name type="scientific">Oceanobacillus arenosus</name>
    <dbReference type="NCBI Taxonomy" id="1229153"/>
    <lineage>
        <taxon>Bacteria</taxon>
        <taxon>Bacillati</taxon>
        <taxon>Bacillota</taxon>
        <taxon>Bacilli</taxon>
        <taxon>Bacillales</taxon>
        <taxon>Bacillaceae</taxon>
        <taxon>Oceanobacillus</taxon>
    </lineage>
</organism>
<keyword evidence="1" id="KW-1133">Transmembrane helix</keyword>
<name>A0A3D8PVH3_9BACI</name>
<evidence type="ECO:0000256" key="1">
    <source>
        <dbReference type="SAM" id="Phobius"/>
    </source>
</evidence>
<sequence>MRCLTYGSASLVPQPEKVKFFPIYFILKINKREHGFTMTMFSLFSILYCLKMKCYFFYFFVIAFPFLLLNLAAATHISKNRT</sequence>
<gene>
    <name evidence="2" type="ORF">CWR48_05295</name>
</gene>
<feature type="transmembrane region" description="Helical" evidence="1">
    <location>
        <begin position="57"/>
        <end position="77"/>
    </location>
</feature>
<dbReference type="EMBL" id="PIOC01000010">
    <property type="protein sequence ID" value="RDW20126.1"/>
    <property type="molecule type" value="Genomic_DNA"/>
</dbReference>
<evidence type="ECO:0000313" key="2">
    <source>
        <dbReference type="EMBL" id="RDW20126.1"/>
    </source>
</evidence>